<dbReference type="InterPro" id="IPR027417">
    <property type="entry name" value="P-loop_NTPase"/>
</dbReference>
<dbReference type="InterPro" id="IPR018094">
    <property type="entry name" value="Thymidylate_kinase"/>
</dbReference>
<dbReference type="KEGG" id="mgb:VO56_01540"/>
<name>A0A0D5ZJT6_9BACT</name>
<gene>
    <name evidence="11" type="primary">tmk</name>
    <name evidence="13" type="ORF">VO56_01540</name>
</gene>
<evidence type="ECO:0000259" key="12">
    <source>
        <dbReference type="Pfam" id="PF02223"/>
    </source>
</evidence>
<evidence type="ECO:0000256" key="9">
    <source>
        <dbReference type="ARBA" id="ARBA00048743"/>
    </source>
</evidence>
<keyword evidence="4 11" id="KW-0808">Transferase</keyword>
<dbReference type="Proteomes" id="UP000032722">
    <property type="component" value="Chromosome"/>
</dbReference>
<dbReference type="PATRIC" id="fig|29556.3.peg.312"/>
<protein>
    <recommendedName>
        <fullName evidence="3 11">Thymidylate kinase</fullName>
        <ecNumber evidence="2 11">2.7.4.9</ecNumber>
    </recommendedName>
    <alternativeName>
        <fullName evidence="11">dTMP kinase</fullName>
    </alternativeName>
</protein>
<evidence type="ECO:0000256" key="6">
    <source>
        <dbReference type="ARBA" id="ARBA00022741"/>
    </source>
</evidence>
<proteinExistence type="inferred from homology"/>
<dbReference type="GO" id="GO:0006227">
    <property type="term" value="P:dUDP biosynthetic process"/>
    <property type="evidence" value="ECO:0007669"/>
    <property type="project" value="TreeGrafter"/>
</dbReference>
<keyword evidence="6 11" id="KW-0547">Nucleotide-binding</keyword>
<dbReference type="Pfam" id="PF02223">
    <property type="entry name" value="Thymidylate_kin"/>
    <property type="match status" value="1"/>
</dbReference>
<sequence>MFITFEGLDGSGKTTTIGKLAQELHKKFPELNLVLTREPGGDKVPEAERIREIILDKASDLSDMAEALLYTTSRRIHLEKVVWPSLKEKKFVICDRYIDSFYAYQGYARGLDLDFIKQITTLVIEDAIPDLTFFMEFTPQEAHKRREETRLVKDRMENEKMAFHEKVYAGYKELIKKDPGRFILIDASKTIQEVLEEVFDKLTNHPKFKEYCNKYVKSKSN</sequence>
<comment type="function">
    <text evidence="10 11">Phosphorylation of dTMP to form dTDP in both de novo and salvage pathways of dTTP synthesis.</text>
</comment>
<dbReference type="EMBL" id="CP011021">
    <property type="protein sequence ID" value="AKA49935.1"/>
    <property type="molecule type" value="Genomic_DNA"/>
</dbReference>
<dbReference type="GO" id="GO:0006233">
    <property type="term" value="P:dTDP biosynthetic process"/>
    <property type="evidence" value="ECO:0007669"/>
    <property type="project" value="InterPro"/>
</dbReference>
<dbReference type="GO" id="GO:0005524">
    <property type="term" value="F:ATP binding"/>
    <property type="evidence" value="ECO:0007669"/>
    <property type="project" value="UniProtKB-UniRule"/>
</dbReference>
<dbReference type="InterPro" id="IPR039430">
    <property type="entry name" value="Thymidylate_kin-like_dom"/>
</dbReference>
<reference evidence="13 14" key="1">
    <citation type="journal article" date="2015" name="Genome Announc.">
        <title>Complete Genome Sequence of Mycoplasma meleagridis, a Possible Emerging Pathogen in Chickens.</title>
        <authorList>
            <person name="Abolnik C."/>
        </authorList>
    </citation>
    <scope>NUCLEOTIDE SEQUENCE [LARGE SCALE GENOMIC DNA]</scope>
    <source>
        <strain evidence="13 14">B2096 8B</strain>
    </source>
</reference>
<dbReference type="GO" id="GO:0004798">
    <property type="term" value="F:dTMP kinase activity"/>
    <property type="evidence" value="ECO:0007669"/>
    <property type="project" value="UniProtKB-UniRule"/>
</dbReference>
<evidence type="ECO:0000256" key="10">
    <source>
        <dbReference type="ARBA" id="ARBA00057735"/>
    </source>
</evidence>
<dbReference type="PANTHER" id="PTHR10344">
    <property type="entry name" value="THYMIDYLATE KINASE"/>
    <property type="match status" value="1"/>
</dbReference>
<evidence type="ECO:0000256" key="3">
    <source>
        <dbReference type="ARBA" id="ARBA00017144"/>
    </source>
</evidence>
<evidence type="ECO:0000256" key="2">
    <source>
        <dbReference type="ARBA" id="ARBA00012980"/>
    </source>
</evidence>
<dbReference type="CDD" id="cd01672">
    <property type="entry name" value="TMPK"/>
    <property type="match status" value="1"/>
</dbReference>
<organism evidence="13 14">
    <name type="scientific">Mycoplasmopsis gallinacea</name>
    <dbReference type="NCBI Taxonomy" id="29556"/>
    <lineage>
        <taxon>Bacteria</taxon>
        <taxon>Bacillati</taxon>
        <taxon>Mycoplasmatota</taxon>
        <taxon>Mycoplasmoidales</taxon>
        <taxon>Metamycoplasmataceae</taxon>
        <taxon>Mycoplasmopsis</taxon>
    </lineage>
</organism>
<accession>A0A0D5ZJT6</accession>
<evidence type="ECO:0000256" key="5">
    <source>
        <dbReference type="ARBA" id="ARBA00022727"/>
    </source>
</evidence>
<dbReference type="SUPFAM" id="SSF52540">
    <property type="entry name" value="P-loop containing nucleoside triphosphate hydrolases"/>
    <property type="match status" value="1"/>
</dbReference>
<comment type="catalytic activity">
    <reaction evidence="9 11">
        <text>dTMP + ATP = dTDP + ADP</text>
        <dbReference type="Rhea" id="RHEA:13517"/>
        <dbReference type="ChEBI" id="CHEBI:30616"/>
        <dbReference type="ChEBI" id="CHEBI:58369"/>
        <dbReference type="ChEBI" id="CHEBI:63528"/>
        <dbReference type="ChEBI" id="CHEBI:456216"/>
        <dbReference type="EC" id="2.7.4.9"/>
    </reaction>
</comment>
<evidence type="ECO:0000313" key="13">
    <source>
        <dbReference type="EMBL" id="AKA49935.1"/>
    </source>
</evidence>
<keyword evidence="7 11" id="KW-0418">Kinase</keyword>
<evidence type="ECO:0000256" key="4">
    <source>
        <dbReference type="ARBA" id="ARBA00022679"/>
    </source>
</evidence>
<dbReference type="HOGENOM" id="CLU_049131_0_2_14"/>
<feature type="domain" description="Thymidylate kinase-like" evidence="12">
    <location>
        <begin position="5"/>
        <end position="197"/>
    </location>
</feature>
<evidence type="ECO:0000256" key="7">
    <source>
        <dbReference type="ARBA" id="ARBA00022777"/>
    </source>
</evidence>
<dbReference type="EC" id="2.7.4.9" evidence="2 11"/>
<dbReference type="HAMAP" id="MF_00165">
    <property type="entry name" value="Thymidylate_kinase"/>
    <property type="match status" value="1"/>
</dbReference>
<keyword evidence="5 11" id="KW-0545">Nucleotide biosynthesis</keyword>
<dbReference type="AlphaFoldDB" id="A0A0D5ZJT6"/>
<dbReference type="GO" id="GO:0005829">
    <property type="term" value="C:cytosol"/>
    <property type="evidence" value="ECO:0007669"/>
    <property type="project" value="TreeGrafter"/>
</dbReference>
<dbReference type="FunFam" id="3.40.50.300:FF:000225">
    <property type="entry name" value="Thymidylate kinase"/>
    <property type="match status" value="1"/>
</dbReference>
<evidence type="ECO:0000256" key="11">
    <source>
        <dbReference type="HAMAP-Rule" id="MF_00165"/>
    </source>
</evidence>
<dbReference type="PANTHER" id="PTHR10344:SF4">
    <property type="entry name" value="UMP-CMP KINASE 2, MITOCHONDRIAL"/>
    <property type="match status" value="1"/>
</dbReference>
<evidence type="ECO:0000313" key="14">
    <source>
        <dbReference type="Proteomes" id="UP000032722"/>
    </source>
</evidence>
<dbReference type="GO" id="GO:0006235">
    <property type="term" value="P:dTTP biosynthetic process"/>
    <property type="evidence" value="ECO:0007669"/>
    <property type="project" value="UniProtKB-UniRule"/>
</dbReference>
<evidence type="ECO:0000256" key="1">
    <source>
        <dbReference type="ARBA" id="ARBA00009776"/>
    </source>
</evidence>
<dbReference type="Gene3D" id="3.40.50.300">
    <property type="entry name" value="P-loop containing nucleotide triphosphate hydrolases"/>
    <property type="match status" value="1"/>
</dbReference>
<keyword evidence="8 11" id="KW-0067">ATP-binding</keyword>
<feature type="binding site" evidence="11">
    <location>
        <begin position="7"/>
        <end position="14"/>
    </location>
    <ligand>
        <name>ATP</name>
        <dbReference type="ChEBI" id="CHEBI:30616"/>
    </ligand>
</feature>
<evidence type="ECO:0000256" key="8">
    <source>
        <dbReference type="ARBA" id="ARBA00022840"/>
    </source>
</evidence>
<comment type="similarity">
    <text evidence="1 11">Belongs to the thymidylate kinase family.</text>
</comment>
<dbReference type="NCBIfam" id="TIGR00041">
    <property type="entry name" value="DTMP_kinase"/>
    <property type="match status" value="1"/>
</dbReference>